<dbReference type="PANTHER" id="PTHR12298:SF4">
    <property type="entry name" value="PROGRAMMED CELL DEATH PROTEIN 2"/>
    <property type="match status" value="1"/>
</dbReference>
<evidence type="ECO:0000259" key="6">
    <source>
        <dbReference type="PROSITE" id="PS50865"/>
    </source>
</evidence>
<keyword evidence="8" id="KW-1185">Reference proteome</keyword>
<accession>A0AAV8CLI7</accession>
<dbReference type="InterPro" id="IPR007320">
    <property type="entry name" value="PDCD2_C"/>
</dbReference>
<dbReference type="Pfam" id="PF01753">
    <property type="entry name" value="zf-MYND"/>
    <property type="match status" value="1"/>
</dbReference>
<dbReference type="EMBL" id="JAMFTS010000005">
    <property type="protein sequence ID" value="KAJ4755102.1"/>
    <property type="molecule type" value="Genomic_DNA"/>
</dbReference>
<dbReference type="PANTHER" id="PTHR12298">
    <property type="entry name" value="PCDC2 PROGRAMMED CELL DEATH PROTEIN 2 -RELATED"/>
    <property type="match status" value="1"/>
</dbReference>
<sequence>MDSDLAKNLRSVTISPLEDEEEEEEELHIEEAEEDEEEDEEDSVQLGFVEKPKNPRLLLSHLFPSKAGGLPAWLDPVNLPPDNSRLCGFCGDPLQFLLQIYASIDGKESTFHRTLYVFMCPSMACLLRDQHEQWRHKEGSPSRSVKVFRCQLARSNPYYSSEPPKLDGTDRPLCTGVPLCCWCGTWKGGKLCGSCKKTRYCSEKHQAMHWKSGHKSECHKLIASDSPIVNNGNGVQDLTVFKNGLNNATWPEYEIVIEEESGFEWEKSEGNSSSTGTSAIVTKYNKTDEALQSVMDQFEADADKKSWASFEERISRAPEQVLRYCRDATAKPLWPLCSGRPSKTEIPPCRYCKGPLCYEFQIMPQLLYYFGVKNDSNSLDWGTIAVFTCLASCESSISYKEEFAWVQIYPATSIRPGRLTM</sequence>
<gene>
    <name evidence="7" type="ORF">LUZ62_089507</name>
</gene>
<proteinExistence type="predicted"/>
<evidence type="ECO:0000256" key="2">
    <source>
        <dbReference type="ARBA" id="ARBA00022771"/>
    </source>
</evidence>
<keyword evidence="3" id="KW-0862">Zinc</keyword>
<evidence type="ECO:0000313" key="8">
    <source>
        <dbReference type="Proteomes" id="UP001140206"/>
    </source>
</evidence>
<dbReference type="PROSITE" id="PS01360">
    <property type="entry name" value="ZF_MYND_1"/>
    <property type="match status" value="1"/>
</dbReference>
<feature type="compositionally biased region" description="Acidic residues" evidence="5">
    <location>
        <begin position="17"/>
        <end position="43"/>
    </location>
</feature>
<keyword evidence="1" id="KW-0479">Metal-binding</keyword>
<comment type="caution">
    <text evidence="7">The sequence shown here is derived from an EMBL/GenBank/DDBJ whole genome shotgun (WGS) entry which is preliminary data.</text>
</comment>
<reference evidence="7" key="1">
    <citation type="submission" date="2022-08" db="EMBL/GenBank/DDBJ databases">
        <authorList>
            <person name="Marques A."/>
        </authorList>
    </citation>
    <scope>NUCLEOTIDE SEQUENCE</scope>
    <source>
        <strain evidence="7">RhyPub2mFocal</strain>
        <tissue evidence="7">Leaves</tissue>
    </source>
</reference>
<evidence type="ECO:0000313" key="7">
    <source>
        <dbReference type="EMBL" id="KAJ4755102.1"/>
    </source>
</evidence>
<protein>
    <submittedName>
        <fullName evidence="7">Programmed cell death protein 2</fullName>
    </submittedName>
</protein>
<feature type="domain" description="MYND-type" evidence="6">
    <location>
        <begin position="180"/>
        <end position="218"/>
    </location>
</feature>
<dbReference type="SUPFAM" id="SSF144232">
    <property type="entry name" value="HIT/MYND zinc finger-like"/>
    <property type="match status" value="1"/>
</dbReference>
<evidence type="ECO:0000256" key="3">
    <source>
        <dbReference type="ARBA" id="ARBA00022833"/>
    </source>
</evidence>
<dbReference type="Pfam" id="PF04194">
    <property type="entry name" value="PDCD2_C"/>
    <property type="match status" value="1"/>
</dbReference>
<dbReference type="GO" id="GO:0008270">
    <property type="term" value="F:zinc ion binding"/>
    <property type="evidence" value="ECO:0007669"/>
    <property type="project" value="UniProtKB-KW"/>
</dbReference>
<evidence type="ECO:0000256" key="1">
    <source>
        <dbReference type="ARBA" id="ARBA00022723"/>
    </source>
</evidence>
<keyword evidence="2 4" id="KW-0863">Zinc-finger</keyword>
<dbReference type="Gene3D" id="6.10.140.2220">
    <property type="match status" value="1"/>
</dbReference>
<dbReference type="InterPro" id="IPR002893">
    <property type="entry name" value="Znf_MYND"/>
</dbReference>
<feature type="region of interest" description="Disordered" evidence="5">
    <location>
        <begin position="1"/>
        <end position="43"/>
    </location>
</feature>
<dbReference type="GO" id="GO:0005737">
    <property type="term" value="C:cytoplasm"/>
    <property type="evidence" value="ECO:0007669"/>
    <property type="project" value="InterPro"/>
</dbReference>
<organism evidence="7 8">
    <name type="scientific">Rhynchospora pubera</name>
    <dbReference type="NCBI Taxonomy" id="906938"/>
    <lineage>
        <taxon>Eukaryota</taxon>
        <taxon>Viridiplantae</taxon>
        <taxon>Streptophyta</taxon>
        <taxon>Embryophyta</taxon>
        <taxon>Tracheophyta</taxon>
        <taxon>Spermatophyta</taxon>
        <taxon>Magnoliopsida</taxon>
        <taxon>Liliopsida</taxon>
        <taxon>Poales</taxon>
        <taxon>Cyperaceae</taxon>
        <taxon>Cyperoideae</taxon>
        <taxon>Rhynchosporeae</taxon>
        <taxon>Rhynchospora</taxon>
    </lineage>
</organism>
<name>A0AAV8CLI7_9POAL</name>
<dbReference type="AlphaFoldDB" id="A0AAV8CLI7"/>
<evidence type="ECO:0000256" key="4">
    <source>
        <dbReference type="PROSITE-ProRule" id="PRU00134"/>
    </source>
</evidence>
<dbReference type="PROSITE" id="PS50865">
    <property type="entry name" value="ZF_MYND_2"/>
    <property type="match status" value="1"/>
</dbReference>
<dbReference type="Proteomes" id="UP001140206">
    <property type="component" value="Chromosome 5"/>
</dbReference>
<evidence type="ECO:0000256" key="5">
    <source>
        <dbReference type="SAM" id="MobiDB-lite"/>
    </source>
</evidence>